<evidence type="ECO:0000313" key="3">
    <source>
        <dbReference type="Proteomes" id="UP000198748"/>
    </source>
</evidence>
<dbReference type="Proteomes" id="UP000198748">
    <property type="component" value="Unassembled WGS sequence"/>
</dbReference>
<dbReference type="EMBL" id="FNAN01000001">
    <property type="protein sequence ID" value="SDD58573.1"/>
    <property type="molecule type" value="Genomic_DNA"/>
</dbReference>
<evidence type="ECO:0000256" key="1">
    <source>
        <dbReference type="SAM" id="SignalP"/>
    </source>
</evidence>
<dbReference type="AlphaFoldDB" id="A0A1G6VYQ7"/>
<reference evidence="3" key="1">
    <citation type="submission" date="2016-10" db="EMBL/GenBank/DDBJ databases">
        <authorList>
            <person name="Varghese N."/>
            <person name="Submissions S."/>
        </authorList>
    </citation>
    <scope>NUCLEOTIDE SEQUENCE [LARGE SCALE GENOMIC DNA]</scope>
    <source>
        <strain evidence="3">DSM 25329</strain>
    </source>
</reference>
<protein>
    <recommendedName>
        <fullName evidence="4">DUF4249 domain-containing protein</fullName>
    </recommendedName>
</protein>
<keyword evidence="1" id="KW-0732">Signal</keyword>
<evidence type="ECO:0008006" key="4">
    <source>
        <dbReference type="Google" id="ProtNLM"/>
    </source>
</evidence>
<organism evidence="2 3">
    <name type="scientific">Dyadobacter soli</name>
    <dbReference type="NCBI Taxonomy" id="659014"/>
    <lineage>
        <taxon>Bacteria</taxon>
        <taxon>Pseudomonadati</taxon>
        <taxon>Bacteroidota</taxon>
        <taxon>Cytophagia</taxon>
        <taxon>Cytophagales</taxon>
        <taxon>Spirosomataceae</taxon>
        <taxon>Dyadobacter</taxon>
    </lineage>
</organism>
<accession>A0A1G6VYQ7</accession>
<dbReference type="PROSITE" id="PS51257">
    <property type="entry name" value="PROKAR_LIPOPROTEIN"/>
    <property type="match status" value="1"/>
</dbReference>
<name>A0A1G6VYQ7_9BACT</name>
<feature type="signal peptide" evidence="1">
    <location>
        <begin position="1"/>
        <end position="21"/>
    </location>
</feature>
<proteinExistence type="predicted"/>
<gene>
    <name evidence="2" type="ORF">SAMN04487996_101376</name>
</gene>
<keyword evidence="3" id="KW-1185">Reference proteome</keyword>
<evidence type="ECO:0000313" key="2">
    <source>
        <dbReference type="EMBL" id="SDD58573.1"/>
    </source>
</evidence>
<dbReference type="STRING" id="659014.SAMN04487996_101376"/>
<feature type="chain" id="PRO_5011460654" description="DUF4249 domain-containing protein" evidence="1">
    <location>
        <begin position="22"/>
        <end position="244"/>
    </location>
</feature>
<sequence>MFRLLALSCIFFLAMAFSCQDHNIPDPPVTNCKRVDGTQRAFDCEFEFVKAEFYNLDGTKKDIYATVTPSNPNFDIVEPAYASFVYNQRVNVYYEEFPATVTIRRIAPSPTGSNQYILRKNIWTMSPTDPTEGFSDFSYGAPIVDPAPVTIDIPVGGTYTYEVSYGIGGYYEDKPRYLDYKLPGPDLYLFVESVETAKKLKQAPYNYTLYRDLAEGKLLLRPTIIPARCTGLCYLPPKLLSGHV</sequence>